<comment type="caution">
    <text evidence="2">The sequence shown here is derived from an EMBL/GenBank/DDBJ whole genome shotgun (WGS) entry which is preliminary data.</text>
</comment>
<evidence type="ECO:0000313" key="2">
    <source>
        <dbReference type="EMBL" id="KPA86701.1"/>
    </source>
</evidence>
<evidence type="ECO:0000256" key="1">
    <source>
        <dbReference type="SAM" id="MobiDB-lite"/>
    </source>
</evidence>
<protein>
    <submittedName>
        <fullName evidence="2">Uncharacterized protein</fullName>
    </submittedName>
</protein>
<feature type="region of interest" description="Disordered" evidence="1">
    <location>
        <begin position="192"/>
        <end position="211"/>
    </location>
</feature>
<gene>
    <name evidence="2" type="ORF">ABB37_00795</name>
</gene>
<dbReference type="VEuPathDB" id="TriTrypDB:LpyrH10_01_7950"/>
<dbReference type="OMA" id="PDSLLMW"/>
<evidence type="ECO:0000313" key="3">
    <source>
        <dbReference type="Proteomes" id="UP000037923"/>
    </source>
</evidence>
<name>A0A0N0VHV6_LEPPY</name>
<proteinExistence type="predicted"/>
<sequence>MDQKCTYCFLDIGPVMTTVTTSSANEVHTWEVATPASVGAASVNMEALLVNGCGVAVVDALLRRIAKSAHLATVGHIVLLSRHDTAHDVFYRYVLRWLHGACPSSTPVSVMPLPLYAARLAGVESAVVVECHEGVVMCTPVLEGVVASDAVAHWGDVREATASDALRSLPECWRHVSRAVMTAMSAAARLLDDSEQNSRSGTPFPHSSDDVHKNEVDRRLIDAIPFVYEMEQHLRICRRRELDACLSTVVLYGDVATVVEARYCLGLLLSMFLPDSLVTWC</sequence>
<organism evidence="2 3">
    <name type="scientific">Leptomonas pyrrhocoris</name>
    <name type="common">Firebug parasite</name>
    <dbReference type="NCBI Taxonomy" id="157538"/>
    <lineage>
        <taxon>Eukaryota</taxon>
        <taxon>Discoba</taxon>
        <taxon>Euglenozoa</taxon>
        <taxon>Kinetoplastea</taxon>
        <taxon>Metakinetoplastina</taxon>
        <taxon>Trypanosomatida</taxon>
        <taxon>Trypanosomatidae</taxon>
        <taxon>Leishmaniinae</taxon>
        <taxon>Leptomonas</taxon>
    </lineage>
</organism>
<reference evidence="2 3" key="1">
    <citation type="submission" date="2015-07" db="EMBL/GenBank/DDBJ databases">
        <title>High-quality genome of monoxenous trypanosomatid Leptomonas pyrrhocoris.</title>
        <authorList>
            <person name="Flegontov P."/>
            <person name="Butenko A."/>
            <person name="Firsov S."/>
            <person name="Vlcek C."/>
            <person name="Logacheva M.D."/>
            <person name="Field M."/>
            <person name="Filatov D."/>
            <person name="Flegontova O."/>
            <person name="Gerasimov E."/>
            <person name="Jackson A.P."/>
            <person name="Kelly S."/>
            <person name="Opperdoes F."/>
            <person name="O'Reilly A."/>
            <person name="Votypka J."/>
            <person name="Yurchenko V."/>
            <person name="Lukes J."/>
        </authorList>
    </citation>
    <scope>NUCLEOTIDE SEQUENCE [LARGE SCALE GENOMIC DNA]</scope>
    <source>
        <strain evidence="2">H10</strain>
    </source>
</reference>
<dbReference type="AlphaFoldDB" id="A0A0N0VHV6"/>
<dbReference type="Proteomes" id="UP000037923">
    <property type="component" value="Unassembled WGS sequence"/>
</dbReference>
<dbReference type="RefSeq" id="XP_015665140.1">
    <property type="nucleotide sequence ID" value="XM_015797132.1"/>
</dbReference>
<dbReference type="GeneID" id="26901092"/>
<dbReference type="OrthoDB" id="259791at2759"/>
<dbReference type="EMBL" id="LGTL01000001">
    <property type="protein sequence ID" value="KPA86701.1"/>
    <property type="molecule type" value="Genomic_DNA"/>
</dbReference>
<accession>A0A0N0VHV6</accession>
<keyword evidence="3" id="KW-1185">Reference proteome</keyword>